<sequence length="24" mass="2777">MCKIILPNVVQANDENEIYIDNNN</sequence>
<dbReference type="Proteomes" id="UP000663836">
    <property type="component" value="Unassembled WGS sequence"/>
</dbReference>
<evidence type="ECO:0000313" key="2">
    <source>
        <dbReference type="Proteomes" id="UP000663836"/>
    </source>
</evidence>
<feature type="non-terminal residue" evidence="1">
    <location>
        <position position="24"/>
    </location>
</feature>
<reference evidence="1" key="1">
    <citation type="submission" date="2021-02" db="EMBL/GenBank/DDBJ databases">
        <authorList>
            <person name="Nowell W R."/>
        </authorList>
    </citation>
    <scope>NUCLEOTIDE SEQUENCE</scope>
</reference>
<organism evidence="1 2">
    <name type="scientific">Rotaria sordida</name>
    <dbReference type="NCBI Taxonomy" id="392033"/>
    <lineage>
        <taxon>Eukaryota</taxon>
        <taxon>Metazoa</taxon>
        <taxon>Spiralia</taxon>
        <taxon>Gnathifera</taxon>
        <taxon>Rotifera</taxon>
        <taxon>Eurotatoria</taxon>
        <taxon>Bdelloidea</taxon>
        <taxon>Philodinida</taxon>
        <taxon>Philodinidae</taxon>
        <taxon>Rotaria</taxon>
    </lineage>
</organism>
<dbReference type="EMBL" id="CAJOBD010022077">
    <property type="protein sequence ID" value="CAF4249439.1"/>
    <property type="molecule type" value="Genomic_DNA"/>
</dbReference>
<gene>
    <name evidence="1" type="ORF">JBS370_LOCUS38652</name>
</gene>
<name>A0A820EQ54_9BILA</name>
<proteinExistence type="predicted"/>
<accession>A0A820EQ54</accession>
<dbReference type="AlphaFoldDB" id="A0A820EQ54"/>
<evidence type="ECO:0000313" key="1">
    <source>
        <dbReference type="EMBL" id="CAF4249439.1"/>
    </source>
</evidence>
<protein>
    <submittedName>
        <fullName evidence="1">Uncharacterized protein</fullName>
    </submittedName>
</protein>
<comment type="caution">
    <text evidence="1">The sequence shown here is derived from an EMBL/GenBank/DDBJ whole genome shotgun (WGS) entry which is preliminary data.</text>
</comment>